<dbReference type="GO" id="GO:0008270">
    <property type="term" value="F:zinc ion binding"/>
    <property type="evidence" value="ECO:0007669"/>
    <property type="project" value="InterPro"/>
</dbReference>
<dbReference type="PANTHER" id="PTHR44154">
    <property type="entry name" value="QUINONE OXIDOREDUCTASE"/>
    <property type="match status" value="1"/>
</dbReference>
<keyword evidence="3" id="KW-0862">Zinc</keyword>
<dbReference type="Proteomes" id="UP000185494">
    <property type="component" value="Chromosome 1"/>
</dbReference>
<keyword evidence="2" id="KW-0521">NADP</keyword>
<protein>
    <recommendedName>
        <fullName evidence="3">Zinc-type alcohol dehydrogenase-like protein</fullName>
    </recommendedName>
</protein>
<proteinExistence type="inferred from homology"/>
<dbReference type="InterPro" id="IPR013154">
    <property type="entry name" value="ADH-like_N"/>
</dbReference>
<dbReference type="InterPro" id="IPR013149">
    <property type="entry name" value="ADH-like_C"/>
</dbReference>
<keyword evidence="3" id="KW-0560">Oxidoreductase</keyword>
<evidence type="ECO:0000256" key="2">
    <source>
        <dbReference type="ARBA" id="ARBA00022857"/>
    </source>
</evidence>
<evidence type="ECO:0000259" key="4">
    <source>
        <dbReference type="SMART" id="SM00829"/>
    </source>
</evidence>
<keyword evidence="3" id="KW-0479">Metal-binding</keyword>
<evidence type="ECO:0000256" key="1">
    <source>
        <dbReference type="ARBA" id="ARBA00010371"/>
    </source>
</evidence>
<dbReference type="PANTHER" id="PTHR44154:SF1">
    <property type="entry name" value="QUINONE OXIDOREDUCTASE"/>
    <property type="match status" value="1"/>
</dbReference>
<accession>A0A1L7AIQ2</accession>
<reference evidence="5 6" key="1">
    <citation type="submission" date="2016-05" db="EMBL/GenBank/DDBJ databases">
        <title>Complete Genome and Methylome Analysis of Psychrotrophic Bacterial Isolates from Antarctic Lake Untersee.</title>
        <authorList>
            <person name="Fomenkov A."/>
            <person name="Akimov V.N."/>
            <person name="Vasilyeva L.V."/>
            <person name="Andersen D."/>
            <person name="Vincze T."/>
            <person name="Roberts R.J."/>
        </authorList>
    </citation>
    <scope>NUCLEOTIDE SEQUENCE [LARGE SCALE GENOMIC DNA]</scope>
    <source>
        <strain evidence="5 6">U14-5</strain>
    </source>
</reference>
<dbReference type="STRING" id="257708.RGI145_17315"/>
<sequence length="342" mass="36435">MKAVGYRRSLPIAHDESLIDLELPVPEPGPHDLRVAVKAVSVNPVDTKQRARATPPEGGVQVLGYDAAGVVEAVGAGVTLFRPGDEVFYAGSIDRPGTNSEFHLVDERIAGRKPASLSFTAAAALPLTAITAWELLFDRLGVPYGALTGGPMTGGGTLLVINGAGGVGSILTQLARRLTGLTVVATASRPATIEWCRKMGAHHVIDHHRPLDEALREAGIEQAEYVASLSASDRHQAAVATLIAPQGKVALIDDPKSYDIMPFKRKCVSVHWEFMFARPVFRTADMIAQHRLLNAVSALVDEGFLRSTLHEEAGAINAANLRRVHATLESGRAIGKTVLTGF</sequence>
<dbReference type="SUPFAM" id="SSF51735">
    <property type="entry name" value="NAD(P)-binding Rossmann-fold domains"/>
    <property type="match status" value="1"/>
</dbReference>
<organism evidence="5 6">
    <name type="scientific">Roseomonas gilardii</name>
    <dbReference type="NCBI Taxonomy" id="257708"/>
    <lineage>
        <taxon>Bacteria</taxon>
        <taxon>Pseudomonadati</taxon>
        <taxon>Pseudomonadota</taxon>
        <taxon>Alphaproteobacteria</taxon>
        <taxon>Acetobacterales</taxon>
        <taxon>Roseomonadaceae</taxon>
        <taxon>Roseomonas</taxon>
    </lineage>
</organism>
<dbReference type="SUPFAM" id="SSF50129">
    <property type="entry name" value="GroES-like"/>
    <property type="match status" value="1"/>
</dbReference>
<dbReference type="SMART" id="SM00829">
    <property type="entry name" value="PKS_ER"/>
    <property type="match status" value="1"/>
</dbReference>
<dbReference type="NCBIfam" id="TIGR02817">
    <property type="entry name" value="adh_fam_1"/>
    <property type="match status" value="1"/>
</dbReference>
<dbReference type="InterPro" id="IPR020843">
    <property type="entry name" value="ER"/>
</dbReference>
<dbReference type="InterPro" id="IPR036291">
    <property type="entry name" value="NAD(P)-bd_dom_sf"/>
</dbReference>
<dbReference type="CDD" id="cd08252">
    <property type="entry name" value="AL_MDR"/>
    <property type="match status" value="1"/>
</dbReference>
<dbReference type="Pfam" id="PF08240">
    <property type="entry name" value="ADH_N"/>
    <property type="match status" value="1"/>
</dbReference>
<dbReference type="EMBL" id="CP015583">
    <property type="protein sequence ID" value="APT58611.1"/>
    <property type="molecule type" value="Genomic_DNA"/>
</dbReference>
<evidence type="ECO:0000256" key="3">
    <source>
        <dbReference type="RuleBase" id="RU364000"/>
    </source>
</evidence>
<dbReference type="AlphaFoldDB" id="A0A1L7AIQ2"/>
<dbReference type="Gene3D" id="3.90.180.10">
    <property type="entry name" value="Medium-chain alcohol dehydrogenases, catalytic domain"/>
    <property type="match status" value="1"/>
</dbReference>
<dbReference type="InterPro" id="IPR011032">
    <property type="entry name" value="GroES-like_sf"/>
</dbReference>
<dbReference type="RefSeq" id="WP_075799369.1">
    <property type="nucleotide sequence ID" value="NZ_CP015583.1"/>
</dbReference>
<dbReference type="GO" id="GO:0016491">
    <property type="term" value="F:oxidoreductase activity"/>
    <property type="evidence" value="ECO:0007669"/>
    <property type="project" value="UniProtKB-KW"/>
</dbReference>
<dbReference type="InterPro" id="IPR014182">
    <property type="entry name" value="ADH_Zn_typ-1"/>
</dbReference>
<comment type="similarity">
    <text evidence="1 3">Belongs to the zinc-containing alcohol dehydrogenase family. Quinone oxidoreductase subfamily.</text>
</comment>
<name>A0A1L7AIQ2_9PROT</name>
<evidence type="ECO:0000313" key="6">
    <source>
        <dbReference type="Proteomes" id="UP000185494"/>
    </source>
</evidence>
<evidence type="ECO:0000313" key="5">
    <source>
        <dbReference type="EMBL" id="APT58611.1"/>
    </source>
</evidence>
<dbReference type="InterPro" id="IPR051603">
    <property type="entry name" value="Zinc-ADH_QOR/CCCR"/>
</dbReference>
<gene>
    <name evidence="5" type="ORF">RGI145_17315</name>
</gene>
<feature type="domain" description="Enoyl reductase (ER)" evidence="4">
    <location>
        <begin position="16"/>
        <end position="339"/>
    </location>
</feature>
<dbReference type="Gene3D" id="3.40.50.720">
    <property type="entry name" value="NAD(P)-binding Rossmann-like Domain"/>
    <property type="match status" value="1"/>
</dbReference>
<dbReference type="eggNOG" id="COG0604">
    <property type="taxonomic scope" value="Bacteria"/>
</dbReference>
<dbReference type="KEGG" id="rgi:RGI145_17315"/>
<dbReference type="Pfam" id="PF00107">
    <property type="entry name" value="ADH_zinc_N"/>
    <property type="match status" value="1"/>
</dbReference>